<evidence type="ECO:0000256" key="5">
    <source>
        <dbReference type="SAM" id="Phobius"/>
    </source>
</evidence>
<feature type="transmembrane region" description="Helical" evidence="5">
    <location>
        <begin position="59"/>
        <end position="82"/>
    </location>
</feature>
<accession>A0ABT2CZ27</accession>
<evidence type="ECO:0000256" key="3">
    <source>
        <dbReference type="ARBA" id="ARBA00022989"/>
    </source>
</evidence>
<keyword evidence="8" id="KW-1185">Reference proteome</keyword>
<dbReference type="EMBL" id="JANUGU010000004">
    <property type="protein sequence ID" value="MCS0659231.1"/>
    <property type="molecule type" value="Genomic_DNA"/>
</dbReference>
<dbReference type="Proteomes" id="UP001204621">
    <property type="component" value="Unassembled WGS sequence"/>
</dbReference>
<evidence type="ECO:0000313" key="7">
    <source>
        <dbReference type="EMBL" id="MCS0659231.1"/>
    </source>
</evidence>
<comment type="caution">
    <text evidence="7">The sequence shown here is derived from an EMBL/GenBank/DDBJ whole genome shotgun (WGS) entry which is preliminary data.</text>
</comment>
<evidence type="ECO:0000256" key="2">
    <source>
        <dbReference type="ARBA" id="ARBA00022692"/>
    </source>
</evidence>
<protein>
    <submittedName>
        <fullName evidence="7">NINE protein</fullName>
    </submittedName>
</protein>
<keyword evidence="3 5" id="KW-1133">Transmembrane helix</keyword>
<comment type="subcellular location">
    <subcellularLocation>
        <location evidence="1">Membrane</location>
        <topology evidence="1">Multi-pass membrane protein</topology>
    </subcellularLocation>
</comment>
<dbReference type="RefSeq" id="WP_258812415.1">
    <property type="nucleotide sequence ID" value="NZ_JANUGU010000004.1"/>
</dbReference>
<sequence length="138" mass="14553">MAHTHKNKTFATLLALLLGGLGVHRFYLKGGTDRLGLLHLCSVPAAGLVYGAGHAPNPFWVALPLLLSYSVGFIEALVLGLMPDEKWDAKFNAGSGKQSDSGWLVVVLLVATMVVGATVLIGTISRLFDLLYTGGAYG</sequence>
<keyword evidence="4 5" id="KW-0472">Membrane</keyword>
<keyword evidence="2 5" id="KW-0812">Transmembrane</keyword>
<evidence type="ECO:0000256" key="1">
    <source>
        <dbReference type="ARBA" id="ARBA00004141"/>
    </source>
</evidence>
<feature type="transmembrane region" description="Helical" evidence="5">
    <location>
        <begin position="102"/>
        <end position="124"/>
    </location>
</feature>
<organism evidence="7 8">
    <name type="scientific">Massilia terrae</name>
    <dbReference type="NCBI Taxonomy" id="1811224"/>
    <lineage>
        <taxon>Bacteria</taxon>
        <taxon>Pseudomonadati</taxon>
        <taxon>Pseudomonadota</taxon>
        <taxon>Betaproteobacteria</taxon>
        <taxon>Burkholderiales</taxon>
        <taxon>Oxalobacteraceae</taxon>
        <taxon>Telluria group</taxon>
        <taxon>Massilia</taxon>
    </lineage>
</organism>
<name>A0ABT2CZ27_9BURK</name>
<gene>
    <name evidence="7" type="ORF">NX778_14265</name>
</gene>
<evidence type="ECO:0000256" key="4">
    <source>
        <dbReference type="ARBA" id="ARBA00023136"/>
    </source>
</evidence>
<reference evidence="7 8" key="1">
    <citation type="submission" date="2022-08" db="EMBL/GenBank/DDBJ databases">
        <title>Reclassification of Massilia species as members of the genera Telluria, Duganella, Pseudoduganella, Mokoshia gen. nov. and Zemynaea gen. nov. using orthogonal and non-orthogonal genome-based approaches.</title>
        <authorList>
            <person name="Bowman J.P."/>
        </authorList>
    </citation>
    <scope>NUCLEOTIDE SEQUENCE [LARGE SCALE GENOMIC DNA]</scope>
    <source>
        <strain evidence="7 8">JCM 31606</strain>
    </source>
</reference>
<evidence type="ECO:0000313" key="8">
    <source>
        <dbReference type="Proteomes" id="UP001204621"/>
    </source>
</evidence>
<dbReference type="Pfam" id="PF05154">
    <property type="entry name" value="TM2"/>
    <property type="match status" value="1"/>
</dbReference>
<proteinExistence type="predicted"/>
<evidence type="ECO:0000259" key="6">
    <source>
        <dbReference type="Pfam" id="PF05154"/>
    </source>
</evidence>
<feature type="domain" description="TM2" evidence="6">
    <location>
        <begin position="5"/>
        <end position="43"/>
    </location>
</feature>
<dbReference type="InterPro" id="IPR007829">
    <property type="entry name" value="TM2"/>
</dbReference>
<feature type="transmembrane region" description="Helical" evidence="5">
    <location>
        <begin position="35"/>
        <end position="52"/>
    </location>
</feature>